<feature type="transmembrane region" description="Helical" evidence="2">
    <location>
        <begin position="142"/>
        <end position="172"/>
    </location>
</feature>
<evidence type="ECO:0000313" key="3">
    <source>
        <dbReference type="EMBL" id="EDS43596.1"/>
    </source>
</evidence>
<evidence type="ECO:0000313" key="4">
    <source>
        <dbReference type="EnsemblMetazoa" id="CPIJ016360-PA"/>
    </source>
</evidence>
<protein>
    <recommendedName>
        <fullName evidence="6">Odorant receptor</fullName>
    </recommendedName>
</protein>
<evidence type="ECO:0000313" key="5">
    <source>
        <dbReference type="Proteomes" id="UP000002320"/>
    </source>
</evidence>
<keyword evidence="2" id="KW-0472">Membrane</keyword>
<evidence type="ECO:0000256" key="2">
    <source>
        <dbReference type="SAM" id="Phobius"/>
    </source>
</evidence>
<keyword evidence="2" id="KW-0812">Transmembrane</keyword>
<dbReference type="AlphaFoldDB" id="B0XA99"/>
<dbReference type="VEuPathDB" id="VectorBase:CPIJ016360"/>
<feature type="region of interest" description="Disordered" evidence="1">
    <location>
        <begin position="355"/>
        <end position="380"/>
    </location>
</feature>
<organism>
    <name type="scientific">Culex quinquefasciatus</name>
    <name type="common">Southern house mosquito</name>
    <name type="synonym">Culex pungens</name>
    <dbReference type="NCBI Taxonomy" id="7176"/>
    <lineage>
        <taxon>Eukaryota</taxon>
        <taxon>Metazoa</taxon>
        <taxon>Ecdysozoa</taxon>
        <taxon>Arthropoda</taxon>
        <taxon>Hexapoda</taxon>
        <taxon>Insecta</taxon>
        <taxon>Pterygota</taxon>
        <taxon>Neoptera</taxon>
        <taxon>Endopterygota</taxon>
        <taxon>Diptera</taxon>
        <taxon>Nematocera</taxon>
        <taxon>Culicoidea</taxon>
        <taxon>Culicidae</taxon>
        <taxon>Culicinae</taxon>
        <taxon>Culicini</taxon>
        <taxon>Culex</taxon>
        <taxon>Culex</taxon>
    </lineage>
</organism>
<dbReference type="EMBL" id="DS232574">
    <property type="protein sequence ID" value="EDS43596.1"/>
    <property type="molecule type" value="Genomic_DNA"/>
</dbReference>
<keyword evidence="2" id="KW-1133">Transmembrane helix</keyword>
<keyword evidence="5" id="KW-1185">Reference proteome</keyword>
<reference evidence="3" key="1">
    <citation type="submission" date="2007-03" db="EMBL/GenBank/DDBJ databases">
        <title>Annotation of Culex pipiens quinquefasciatus.</title>
        <authorList>
            <consortium name="The Broad Institute Genome Sequencing Platform"/>
            <person name="Atkinson P.W."/>
            <person name="Hemingway J."/>
            <person name="Christensen B.M."/>
            <person name="Higgs S."/>
            <person name="Kodira C."/>
            <person name="Hannick L."/>
            <person name="Megy K."/>
            <person name="O'Leary S."/>
            <person name="Pearson M."/>
            <person name="Haas B.J."/>
            <person name="Mauceli E."/>
            <person name="Wortman J.R."/>
            <person name="Lee N.H."/>
            <person name="Guigo R."/>
            <person name="Stanke M."/>
            <person name="Alvarado L."/>
            <person name="Amedeo P."/>
            <person name="Antoine C.H."/>
            <person name="Arensburger P."/>
            <person name="Bidwell S.L."/>
            <person name="Crawford M."/>
            <person name="Camaro F."/>
            <person name="Devon K."/>
            <person name="Engels R."/>
            <person name="Hammond M."/>
            <person name="Howarth C."/>
            <person name="Koehrsen M."/>
            <person name="Lawson D."/>
            <person name="Montgomery P."/>
            <person name="Nene V."/>
            <person name="Nusbaum C."/>
            <person name="Puiu D."/>
            <person name="Romero-Severson J."/>
            <person name="Severson D.W."/>
            <person name="Shumway M."/>
            <person name="Sisk P."/>
            <person name="Stolte C."/>
            <person name="Zeng Q."/>
            <person name="Eisenstadt E."/>
            <person name="Fraser-Liggett C."/>
            <person name="Strausberg R."/>
            <person name="Galagan J."/>
            <person name="Birren B."/>
            <person name="Collins F.H."/>
        </authorList>
    </citation>
    <scope>NUCLEOTIDE SEQUENCE [LARGE SCALE GENOMIC DNA]</scope>
    <source>
        <strain evidence="3">JHB</strain>
    </source>
</reference>
<dbReference type="VEuPathDB" id="VectorBase:CQUJHB015230"/>
<sequence length="464" mass="53217">MNPLRKALAMVRLWAVRARRLSESVPDCFGLLDWILIVAGVRFESRVGWQRFAWNLYVGVGYFQFLIGVVNFFGAVVNVEDVVMTVWSTNMVAAEIQCLLKHVHLLRHDVVIKEIFCWIPNSLQLRTFHIPSWIGRYFGTRFAWFIQVIYISAFASFWASKLFCCTIVAAVLMTGVKVEQEILVHQLGNLEEELKDLWENYHESDHTQILFWERFKSLVQTTMKHQSLILLEIQKLKPLAEMLIFYVYYFALITIGSTFFIVMSESITFMHIAMGATVWVICLECYVLCYLVDAFKDVFQSISGHMFSLSVQLPYSAEHRREYLGMRSTLDIVARCSQNVIRFGCPETAVKDLRSGTTPKEAKTLPPQPAQPPDSVPRRQKEEHLLVQEGLQIVNGCIGAGWSTRFLKDDLIKLLFKNDPEKPPEIEGLGEEGVGTVQMCVGVSADPFAVRSYYPPREQFLTWA</sequence>
<name>B0XA99_CULQU</name>
<dbReference type="InParanoid" id="B0XA99"/>
<reference evidence="4" key="2">
    <citation type="submission" date="2021-02" db="UniProtKB">
        <authorList>
            <consortium name="EnsemblMetazoa"/>
        </authorList>
    </citation>
    <scope>IDENTIFICATION</scope>
    <source>
        <strain evidence="4">JHB</strain>
    </source>
</reference>
<accession>B0XA99</accession>
<dbReference type="HOGENOM" id="CLU_589583_0_0_1"/>
<dbReference type="EnsemblMetazoa" id="CPIJ016360-RA">
    <property type="protein sequence ID" value="CPIJ016360-PA"/>
    <property type="gene ID" value="CPIJ016360"/>
</dbReference>
<feature type="transmembrane region" description="Helical" evidence="2">
    <location>
        <begin position="269"/>
        <end position="292"/>
    </location>
</feature>
<dbReference type="OrthoDB" id="7726730at2759"/>
<evidence type="ECO:0000256" key="1">
    <source>
        <dbReference type="SAM" id="MobiDB-lite"/>
    </source>
</evidence>
<proteinExistence type="predicted"/>
<gene>
    <name evidence="4" type="primary">6049883</name>
    <name evidence="3" type="ORF">CpipJ_CPIJ016360</name>
</gene>
<feature type="transmembrane region" description="Helical" evidence="2">
    <location>
        <begin position="52"/>
        <end position="77"/>
    </location>
</feature>
<feature type="compositionally biased region" description="Pro residues" evidence="1">
    <location>
        <begin position="366"/>
        <end position="375"/>
    </location>
</feature>
<dbReference type="eggNOG" id="ENOG502TAZC">
    <property type="taxonomic scope" value="Eukaryota"/>
</dbReference>
<feature type="transmembrane region" description="Helical" evidence="2">
    <location>
        <begin position="243"/>
        <end position="263"/>
    </location>
</feature>
<dbReference type="KEGG" id="cqu:CpipJ_CPIJ016360"/>
<evidence type="ECO:0008006" key="6">
    <source>
        <dbReference type="Google" id="ProtNLM"/>
    </source>
</evidence>
<dbReference type="VEuPathDB" id="VectorBase:CQUJHB012029"/>
<dbReference type="Proteomes" id="UP000002320">
    <property type="component" value="Unassembled WGS sequence"/>
</dbReference>